<evidence type="ECO:0000256" key="3">
    <source>
        <dbReference type="ARBA" id="ARBA00022679"/>
    </source>
</evidence>
<dbReference type="Gene3D" id="3.90.550.10">
    <property type="entry name" value="Spore Coat Polysaccharide Biosynthesis Protein SpsA, Chain A"/>
    <property type="match status" value="1"/>
</dbReference>
<organism evidence="5 6">
    <name type="scientific">Cyclobacterium amurskyense</name>
    <dbReference type="NCBI Taxonomy" id="320787"/>
    <lineage>
        <taxon>Bacteria</taxon>
        <taxon>Pseudomonadati</taxon>
        <taxon>Bacteroidota</taxon>
        <taxon>Cytophagia</taxon>
        <taxon>Cytophagales</taxon>
        <taxon>Cyclobacteriaceae</taxon>
        <taxon>Cyclobacterium</taxon>
    </lineage>
</organism>
<keyword evidence="6" id="KW-1185">Reference proteome</keyword>
<evidence type="ECO:0000256" key="1">
    <source>
        <dbReference type="ARBA" id="ARBA00006739"/>
    </source>
</evidence>
<dbReference type="Proteomes" id="UP000036520">
    <property type="component" value="Chromosome"/>
</dbReference>
<dbReference type="EMBL" id="CP012040">
    <property type="protein sequence ID" value="AKP54199.1"/>
    <property type="molecule type" value="Genomic_DNA"/>
</dbReference>
<evidence type="ECO:0000256" key="2">
    <source>
        <dbReference type="ARBA" id="ARBA00022676"/>
    </source>
</evidence>
<evidence type="ECO:0000313" key="6">
    <source>
        <dbReference type="Proteomes" id="UP000036520"/>
    </source>
</evidence>
<keyword evidence="4" id="KW-1133">Transmembrane helix</keyword>
<sequence length="387" mass="44211">MQIVFWIAIGIVAYTFLGYGIVIAILVKLKGFFVKKLNPNNNEFLPNVTLVVPCYNEADIIKDKVLNSLGLEYPKERLEIVFITDGSNDHFREVLQEFPQVKLLHDDRRAGKTAAENRAMKFINSPIVVFTDANTILNKSAIKNIVRHFSNEKVGCVSGEKRVLVEQEDSASSAGEGMYWKYESFLKKMDSNLYSAVGAAGELVAFKTALYQDLPEDTILDDFMQSLLIASKGYRIVYEPDAYAMETGSDSTGEELKRKVRISAGGWQSMKRLFFKITPFNHPVLFFQYLSHRVLRWTITPFLLVFIFVANFFLLNHGLIYQLLMVSQLSFYAAALLGYFLESRKLRIKVLFVPFYFCMMNYAVVAGLLRFLKGSQKSTWEKAKRKS</sequence>
<dbReference type="PANTHER" id="PTHR43630">
    <property type="entry name" value="POLY-BETA-1,6-N-ACETYL-D-GLUCOSAMINE SYNTHASE"/>
    <property type="match status" value="1"/>
</dbReference>
<keyword evidence="2" id="KW-0328">Glycosyltransferase</keyword>
<dbReference type="SUPFAM" id="SSF53448">
    <property type="entry name" value="Nucleotide-diphospho-sugar transferases"/>
    <property type="match status" value="1"/>
</dbReference>
<dbReference type="KEGG" id="camu:CA2015_4877"/>
<comment type="similarity">
    <text evidence="1">Belongs to the glycosyltransferase 2 family.</text>
</comment>
<name>A0A0H4PJ96_9BACT</name>
<proteinExistence type="inferred from homology"/>
<gene>
    <name evidence="5" type="ORF">CA2015_4877</name>
</gene>
<feature type="transmembrane region" description="Helical" evidence="4">
    <location>
        <begin position="320"/>
        <end position="341"/>
    </location>
</feature>
<feature type="transmembrane region" description="Helical" evidence="4">
    <location>
        <begin position="6"/>
        <end position="27"/>
    </location>
</feature>
<accession>A0A0H4PJ96</accession>
<protein>
    <submittedName>
        <fullName evidence="5">Putative transmembrane glycosyltransferase</fullName>
    </submittedName>
</protein>
<feature type="transmembrane region" description="Helical" evidence="4">
    <location>
        <begin position="353"/>
        <end position="372"/>
    </location>
</feature>
<dbReference type="InterPro" id="IPR029044">
    <property type="entry name" value="Nucleotide-diphossugar_trans"/>
</dbReference>
<dbReference type="GO" id="GO:0016757">
    <property type="term" value="F:glycosyltransferase activity"/>
    <property type="evidence" value="ECO:0007669"/>
    <property type="project" value="UniProtKB-KW"/>
</dbReference>
<dbReference type="AlphaFoldDB" id="A0A0H4PJ96"/>
<keyword evidence="4 5" id="KW-0812">Transmembrane</keyword>
<dbReference type="PANTHER" id="PTHR43630:SF1">
    <property type="entry name" value="POLY-BETA-1,6-N-ACETYL-D-GLUCOSAMINE SYNTHASE"/>
    <property type="match status" value="1"/>
</dbReference>
<evidence type="ECO:0000256" key="4">
    <source>
        <dbReference type="SAM" id="Phobius"/>
    </source>
</evidence>
<dbReference type="OrthoDB" id="9766971at2"/>
<reference evidence="5 6" key="1">
    <citation type="submission" date="2015-07" db="EMBL/GenBank/DDBJ databases">
        <authorList>
            <person name="Kim K.M."/>
        </authorList>
    </citation>
    <scope>NUCLEOTIDE SEQUENCE [LARGE SCALE GENOMIC DNA]</scope>
    <source>
        <strain evidence="5 6">KCTC 12363</strain>
    </source>
</reference>
<keyword evidence="4" id="KW-0472">Membrane</keyword>
<keyword evidence="3 5" id="KW-0808">Transferase</keyword>
<evidence type="ECO:0000313" key="5">
    <source>
        <dbReference type="EMBL" id="AKP54199.1"/>
    </source>
</evidence>
<dbReference type="Pfam" id="PF13641">
    <property type="entry name" value="Glyco_tranf_2_3"/>
    <property type="match status" value="1"/>
</dbReference>
<dbReference type="CDD" id="cd06439">
    <property type="entry name" value="CESA_like_1"/>
    <property type="match status" value="1"/>
</dbReference>
<dbReference type="STRING" id="320787.CA2015_4877"/>
<feature type="transmembrane region" description="Helical" evidence="4">
    <location>
        <begin position="294"/>
        <end position="314"/>
    </location>
</feature>